<dbReference type="GO" id="GO:0016491">
    <property type="term" value="F:oxidoreductase activity"/>
    <property type="evidence" value="ECO:0007669"/>
    <property type="project" value="InterPro"/>
</dbReference>
<dbReference type="Pfam" id="PF08534">
    <property type="entry name" value="Redoxin"/>
    <property type="match status" value="1"/>
</dbReference>
<keyword evidence="2" id="KW-0201">Cytochrome c-type biogenesis</keyword>
<protein>
    <recommendedName>
        <fullName evidence="4">Thioredoxin domain-containing protein</fullName>
    </recommendedName>
</protein>
<dbReference type="PANTHER" id="PTHR42852:SF13">
    <property type="entry name" value="PROTEIN DIPZ"/>
    <property type="match status" value="1"/>
</dbReference>
<proteinExistence type="predicted"/>
<dbReference type="InterPro" id="IPR036249">
    <property type="entry name" value="Thioredoxin-like_sf"/>
</dbReference>
<organism evidence="5 6">
    <name type="scientific">[Clostridium] citroniae WAL-19142</name>
    <dbReference type="NCBI Taxonomy" id="742734"/>
    <lineage>
        <taxon>Bacteria</taxon>
        <taxon>Bacillati</taxon>
        <taxon>Bacillota</taxon>
        <taxon>Clostridia</taxon>
        <taxon>Lachnospirales</taxon>
        <taxon>Lachnospiraceae</taxon>
        <taxon>Enterocloster</taxon>
    </lineage>
</organism>
<dbReference type="CDD" id="cd02966">
    <property type="entry name" value="TlpA_like_family"/>
    <property type="match status" value="1"/>
</dbReference>
<reference evidence="5 6" key="1">
    <citation type="submission" date="2011-04" db="EMBL/GenBank/DDBJ databases">
        <title>The Genome Sequence of Clostridium citroniae WAL-19142.</title>
        <authorList>
            <consortium name="The Broad Institute Genome Sequencing Platform"/>
            <person name="Earl A."/>
            <person name="Ward D."/>
            <person name="Feldgarden M."/>
            <person name="Gevers D."/>
            <person name="Warren Y.A."/>
            <person name="Tyrrell K.L."/>
            <person name="Citron D.M."/>
            <person name="Goldstein E.J."/>
            <person name="Daigneault M."/>
            <person name="Allen-Vercoe E."/>
            <person name="Young S.K."/>
            <person name="Zeng Q."/>
            <person name="Gargeya S."/>
            <person name="Fitzgerald M."/>
            <person name="Haas B."/>
            <person name="Abouelleil A."/>
            <person name="Alvarado L."/>
            <person name="Arachchi H.M."/>
            <person name="Berlin A."/>
            <person name="Brown A."/>
            <person name="Chapman S.B."/>
            <person name="Chen Z."/>
            <person name="Dunbar C."/>
            <person name="Freedman E."/>
            <person name="Gearin G."/>
            <person name="Gellesch M."/>
            <person name="Goldberg J."/>
            <person name="Griggs A."/>
            <person name="Gujja S."/>
            <person name="Heilman E.R."/>
            <person name="Heiman D."/>
            <person name="Howarth C."/>
            <person name="Larson L."/>
            <person name="Lui A."/>
            <person name="MacDonald P.J."/>
            <person name="Mehta T."/>
            <person name="Montmayeur A."/>
            <person name="Murphy C."/>
            <person name="Neiman D."/>
            <person name="Pearson M."/>
            <person name="Priest M."/>
            <person name="Roberts A."/>
            <person name="Saif S."/>
            <person name="Shea T."/>
            <person name="Shenoy N."/>
            <person name="Sisk P."/>
            <person name="Stolte C."/>
            <person name="Sykes S."/>
            <person name="White J."/>
            <person name="Yandava C."/>
            <person name="Wortman J."/>
            <person name="Nusbaum C."/>
            <person name="Birren B."/>
        </authorList>
    </citation>
    <scope>NUCLEOTIDE SEQUENCE [LARGE SCALE GENOMIC DNA]</scope>
    <source>
        <strain evidence="5 6">WAL-19142</strain>
    </source>
</reference>
<dbReference type="InterPro" id="IPR017937">
    <property type="entry name" value="Thioredoxin_CS"/>
</dbReference>
<dbReference type="EMBL" id="ADLK01000045">
    <property type="protein sequence ID" value="KMW13317.1"/>
    <property type="molecule type" value="Genomic_DNA"/>
</dbReference>
<dbReference type="PATRIC" id="fig|742734.4.peg.258"/>
<dbReference type="InterPro" id="IPR013740">
    <property type="entry name" value="Redoxin"/>
</dbReference>
<dbReference type="InterPro" id="IPR050553">
    <property type="entry name" value="Thioredoxin_ResA/DsbE_sf"/>
</dbReference>
<comment type="caution">
    <text evidence="5">The sequence shown here is derived from an EMBL/GenBank/DDBJ whole genome shotgun (WGS) entry which is preliminary data.</text>
</comment>
<accession>A0A0J9BJT7</accession>
<evidence type="ECO:0000259" key="4">
    <source>
        <dbReference type="PROSITE" id="PS51352"/>
    </source>
</evidence>
<feature type="compositionally biased region" description="Polar residues" evidence="3">
    <location>
        <begin position="74"/>
        <end position="106"/>
    </location>
</feature>
<name>A0A0J9BJT7_9FIRM</name>
<feature type="domain" description="Thioredoxin" evidence="4">
    <location>
        <begin position="145"/>
        <end position="282"/>
    </location>
</feature>
<evidence type="ECO:0000256" key="1">
    <source>
        <dbReference type="ARBA" id="ARBA00004196"/>
    </source>
</evidence>
<dbReference type="PROSITE" id="PS51352">
    <property type="entry name" value="THIOREDOXIN_2"/>
    <property type="match status" value="1"/>
</dbReference>
<dbReference type="Proteomes" id="UP000037392">
    <property type="component" value="Unassembled WGS sequence"/>
</dbReference>
<dbReference type="GO" id="GO:0030313">
    <property type="term" value="C:cell envelope"/>
    <property type="evidence" value="ECO:0007669"/>
    <property type="project" value="UniProtKB-SubCell"/>
</dbReference>
<evidence type="ECO:0000256" key="3">
    <source>
        <dbReference type="SAM" id="MobiDB-lite"/>
    </source>
</evidence>
<feature type="region of interest" description="Disordered" evidence="3">
    <location>
        <begin position="74"/>
        <end position="151"/>
    </location>
</feature>
<dbReference type="PROSITE" id="PS00194">
    <property type="entry name" value="THIOREDOXIN_1"/>
    <property type="match status" value="1"/>
</dbReference>
<gene>
    <name evidence="5" type="ORF">HMPREF9470_00238</name>
</gene>
<evidence type="ECO:0000256" key="2">
    <source>
        <dbReference type="ARBA" id="ARBA00022748"/>
    </source>
</evidence>
<comment type="subcellular location">
    <subcellularLocation>
        <location evidence="1">Cell envelope</location>
    </subcellularLocation>
</comment>
<dbReference type="SUPFAM" id="SSF52833">
    <property type="entry name" value="Thioredoxin-like"/>
    <property type="match status" value="1"/>
</dbReference>
<evidence type="ECO:0000313" key="5">
    <source>
        <dbReference type="EMBL" id="KMW13317.1"/>
    </source>
</evidence>
<dbReference type="AlphaFoldDB" id="A0A0J9BJT7"/>
<sequence length="283" mass="30049">MPDSFVKCTPGLFRSSDLLERWGWGGDERTFNQMGGIRMKLQHFTVHKRSVIRTGAAIGLILCLALQTAGCSPSGSVQETKAQTSAEGTETKAQTDAQTGAQTDAQTVAEAGASQAGDGIGTSQADDQAAGEGDAGIEPQPGKPLKSGNKAPDFTAELIDGSTVTLSDFKGKPVIINFWATWCGPCVKEMPAFERLKENYGDEIGILAVNCGEDADTIKDFADANGYTFPIALDEEYQVSMLYPTNSIPYTVVIDGNGKVTHVSSGAVDADTMYERYKEALGL</sequence>
<evidence type="ECO:0000313" key="6">
    <source>
        <dbReference type="Proteomes" id="UP000037392"/>
    </source>
</evidence>
<dbReference type="InterPro" id="IPR013766">
    <property type="entry name" value="Thioredoxin_domain"/>
</dbReference>
<dbReference type="Gene3D" id="3.40.30.10">
    <property type="entry name" value="Glutaredoxin"/>
    <property type="match status" value="1"/>
</dbReference>
<dbReference type="PANTHER" id="PTHR42852">
    <property type="entry name" value="THIOL:DISULFIDE INTERCHANGE PROTEIN DSBE"/>
    <property type="match status" value="1"/>
</dbReference>
<dbReference type="GO" id="GO:0017004">
    <property type="term" value="P:cytochrome complex assembly"/>
    <property type="evidence" value="ECO:0007669"/>
    <property type="project" value="UniProtKB-KW"/>
</dbReference>